<proteinExistence type="inferred from homology"/>
<dbReference type="SMART" id="SM00784">
    <property type="entry name" value="SPT2"/>
    <property type="match status" value="1"/>
</dbReference>
<dbReference type="InterPro" id="IPR013256">
    <property type="entry name" value="Chromatin_SPT2"/>
</dbReference>
<accession>A0A6S7GS90</accession>
<feature type="compositionally biased region" description="Basic and acidic residues" evidence="4">
    <location>
        <begin position="290"/>
        <end position="321"/>
    </location>
</feature>
<evidence type="ECO:0000256" key="4">
    <source>
        <dbReference type="SAM" id="MobiDB-lite"/>
    </source>
</evidence>
<evidence type="ECO:0000259" key="5">
    <source>
        <dbReference type="Pfam" id="PF22878"/>
    </source>
</evidence>
<feature type="compositionally biased region" description="Acidic residues" evidence="4">
    <location>
        <begin position="347"/>
        <end position="367"/>
    </location>
</feature>
<evidence type="ECO:0000313" key="6">
    <source>
        <dbReference type="EMBL" id="CAB3992576.1"/>
    </source>
</evidence>
<feature type="coiled-coil region" evidence="3">
    <location>
        <begin position="405"/>
        <end position="439"/>
    </location>
</feature>
<dbReference type="InterPro" id="IPR054552">
    <property type="entry name" value="SPT2_N"/>
</dbReference>
<sequence length="440" mass="51122">MDFSDLMNIASNNQVNTVNKVKNKKSKDGSSSQVSSAAVKAFLDRQKAEKAKQKEQDEAARRARIQARLQGKQLDKSKNSKKPEDSPNDSVDQKQTYSKKNRNIPPAQDLTTSTSKNQSKHNSTQKKRTDVERVIVKSKEKEKVMKKRPEEKTKPIEQKKPVAKVKKPAQPVMSFQELMNVAKKQADNPDAFRNITPANGPKFGQNIEENSPAHNRSMEDKRKKEIPDENNRVTGKTNREKTTISQNKQNVKTREGKLLDTAKRKKPESRDRKQLEMQSRKLPSKCAGNNDRKFPGKAEIHAKRKSLEKPKIMTIERETISQREYGSSMKYRESKEHFKRKRRPNPCDEDEYDDEMDEFIDDSEEAPETVSSYIKEIFGYDRNRFRDRNEDINNMETSYGDIQKEEAKSLRIAKLEDEVEKLKESYELEQQQRKNKKLKQ</sequence>
<feature type="compositionally biased region" description="Basic and acidic residues" evidence="4">
    <location>
        <begin position="42"/>
        <end position="61"/>
    </location>
</feature>
<organism evidence="6 7">
    <name type="scientific">Paramuricea clavata</name>
    <name type="common">Red gorgonian</name>
    <name type="synonym">Violescent sea-whip</name>
    <dbReference type="NCBI Taxonomy" id="317549"/>
    <lineage>
        <taxon>Eukaryota</taxon>
        <taxon>Metazoa</taxon>
        <taxon>Cnidaria</taxon>
        <taxon>Anthozoa</taxon>
        <taxon>Octocorallia</taxon>
        <taxon>Malacalcyonacea</taxon>
        <taxon>Plexauridae</taxon>
        <taxon>Paramuricea</taxon>
    </lineage>
</organism>
<comment type="similarity">
    <text evidence="1">Belongs to the SPT2 family.</text>
</comment>
<dbReference type="EMBL" id="CACRXK020002079">
    <property type="protein sequence ID" value="CAB3992576.1"/>
    <property type="molecule type" value="Genomic_DNA"/>
</dbReference>
<dbReference type="Pfam" id="PF22878">
    <property type="entry name" value="SPT2_N"/>
    <property type="match status" value="1"/>
</dbReference>
<evidence type="ECO:0000256" key="1">
    <source>
        <dbReference type="ARBA" id="ARBA00006461"/>
    </source>
</evidence>
<evidence type="ECO:0000256" key="2">
    <source>
        <dbReference type="ARBA" id="ARBA00023054"/>
    </source>
</evidence>
<feature type="compositionally biased region" description="Basic and acidic residues" evidence="4">
    <location>
        <begin position="216"/>
        <end position="242"/>
    </location>
</feature>
<dbReference type="Pfam" id="PF08243">
    <property type="entry name" value="SPT2"/>
    <property type="match status" value="1"/>
</dbReference>
<evidence type="ECO:0000313" key="7">
    <source>
        <dbReference type="Proteomes" id="UP001152795"/>
    </source>
</evidence>
<evidence type="ECO:0000256" key="3">
    <source>
        <dbReference type="SAM" id="Coils"/>
    </source>
</evidence>
<feature type="compositionally biased region" description="Low complexity" evidence="4">
    <location>
        <begin position="29"/>
        <end position="41"/>
    </location>
</feature>
<dbReference type="OrthoDB" id="6259853at2759"/>
<dbReference type="Proteomes" id="UP001152795">
    <property type="component" value="Unassembled WGS sequence"/>
</dbReference>
<feature type="compositionally biased region" description="Basic and acidic residues" evidence="4">
    <location>
        <begin position="127"/>
        <end position="160"/>
    </location>
</feature>
<feature type="domain" description="SPT2 homolog N-terminal" evidence="5">
    <location>
        <begin position="1"/>
        <end position="73"/>
    </location>
</feature>
<dbReference type="AlphaFoldDB" id="A0A6S7GS90"/>
<feature type="region of interest" description="Disordered" evidence="4">
    <location>
        <begin position="190"/>
        <end position="368"/>
    </location>
</feature>
<name>A0A6S7GS90_PARCT</name>
<comment type="caution">
    <text evidence="6">The sequence shown here is derived from an EMBL/GenBank/DDBJ whole genome shotgun (WGS) entry which is preliminary data.</text>
</comment>
<protein>
    <recommendedName>
        <fullName evidence="5">SPT2 homolog N-terminal domain-containing protein</fullName>
    </recommendedName>
</protein>
<keyword evidence="2 3" id="KW-0175">Coiled coil</keyword>
<reference evidence="6" key="1">
    <citation type="submission" date="2020-04" db="EMBL/GenBank/DDBJ databases">
        <authorList>
            <person name="Alioto T."/>
            <person name="Alioto T."/>
            <person name="Gomez Garrido J."/>
        </authorList>
    </citation>
    <scope>NUCLEOTIDE SEQUENCE</scope>
    <source>
        <strain evidence="6">A484AB</strain>
    </source>
</reference>
<feature type="compositionally biased region" description="Low complexity" evidence="4">
    <location>
        <begin position="11"/>
        <end position="20"/>
    </location>
</feature>
<feature type="compositionally biased region" description="Polar residues" evidence="4">
    <location>
        <begin position="109"/>
        <end position="122"/>
    </location>
</feature>
<feature type="region of interest" description="Disordered" evidence="4">
    <location>
        <begin position="1"/>
        <end position="170"/>
    </location>
</feature>
<feature type="compositionally biased region" description="Basic and acidic residues" evidence="4">
    <location>
        <begin position="252"/>
        <end position="279"/>
    </location>
</feature>
<feature type="compositionally biased region" description="Basic and acidic residues" evidence="4">
    <location>
        <begin position="73"/>
        <end position="85"/>
    </location>
</feature>
<keyword evidence="7" id="KW-1185">Reference proteome</keyword>
<gene>
    <name evidence="6" type="ORF">PACLA_8A067782</name>
</gene>